<dbReference type="AlphaFoldDB" id="A0A512AVG6"/>
<evidence type="ECO:0000313" key="4">
    <source>
        <dbReference type="EMBL" id="GEO03711.1"/>
    </source>
</evidence>
<dbReference type="InterPro" id="IPR041183">
    <property type="entry name" value="Cyclophilin-like"/>
</dbReference>
<dbReference type="Proteomes" id="UP000321532">
    <property type="component" value="Unassembled WGS sequence"/>
</dbReference>
<organism evidence="4 5">
    <name type="scientific">Adhaeribacter aerolatus</name>
    <dbReference type="NCBI Taxonomy" id="670289"/>
    <lineage>
        <taxon>Bacteria</taxon>
        <taxon>Pseudomonadati</taxon>
        <taxon>Bacteroidota</taxon>
        <taxon>Cytophagia</taxon>
        <taxon>Cytophagales</taxon>
        <taxon>Hymenobacteraceae</taxon>
        <taxon>Adhaeribacter</taxon>
    </lineage>
</organism>
<dbReference type="Gene3D" id="2.40.100.20">
    <property type="match status" value="1"/>
</dbReference>
<feature type="domain" description="Cyclophilin-like" evidence="3">
    <location>
        <begin position="61"/>
        <end position="169"/>
    </location>
</feature>
<feature type="compositionally biased region" description="Polar residues" evidence="1">
    <location>
        <begin position="37"/>
        <end position="56"/>
    </location>
</feature>
<dbReference type="Pfam" id="PF18050">
    <property type="entry name" value="Cyclophil_like2"/>
    <property type="match status" value="1"/>
</dbReference>
<feature type="chain" id="PRO_5021781926" description="Cyclophilin-like domain-containing protein" evidence="2">
    <location>
        <begin position="30"/>
        <end position="171"/>
    </location>
</feature>
<comment type="caution">
    <text evidence="4">The sequence shown here is derived from an EMBL/GenBank/DDBJ whole genome shotgun (WGS) entry which is preliminary data.</text>
</comment>
<gene>
    <name evidence="4" type="ORF">AAE02nite_13750</name>
</gene>
<dbReference type="SUPFAM" id="SSF50891">
    <property type="entry name" value="Cyclophilin-like"/>
    <property type="match status" value="1"/>
</dbReference>
<accession>A0A512AVG6</accession>
<evidence type="ECO:0000259" key="3">
    <source>
        <dbReference type="Pfam" id="PF18050"/>
    </source>
</evidence>
<evidence type="ECO:0000256" key="1">
    <source>
        <dbReference type="SAM" id="MobiDB-lite"/>
    </source>
</evidence>
<feature type="region of interest" description="Disordered" evidence="1">
    <location>
        <begin position="34"/>
        <end position="56"/>
    </location>
</feature>
<dbReference type="InterPro" id="IPR029000">
    <property type="entry name" value="Cyclophilin-like_dom_sf"/>
</dbReference>
<feature type="signal peptide" evidence="2">
    <location>
        <begin position="1"/>
        <end position="29"/>
    </location>
</feature>
<keyword evidence="5" id="KW-1185">Reference proteome</keyword>
<proteinExistence type="predicted"/>
<reference evidence="4 5" key="1">
    <citation type="submission" date="2019-07" db="EMBL/GenBank/DDBJ databases">
        <title>Whole genome shotgun sequence of Adhaeribacter aerolatus NBRC 106133.</title>
        <authorList>
            <person name="Hosoyama A."/>
            <person name="Uohara A."/>
            <person name="Ohji S."/>
            <person name="Ichikawa N."/>
        </authorList>
    </citation>
    <scope>NUCLEOTIDE SEQUENCE [LARGE SCALE GENOMIC DNA]</scope>
    <source>
        <strain evidence="4 5">NBRC 106133</strain>
    </source>
</reference>
<sequence>MYTTAQYLTIMKHTLVIIFSLLFISASCASCKKEPSAPNNSDTENINGNDNTNPTGSKMKIKIGPSTFSATLLDNPTATAFKALLPLTINMRDLNSNEKFFDFANGLPTNAANPGNIQTGDLMLYGNKTLVLFYKSFSTSYSYTKLGRITDITGLTAALGAGNVTITFELE</sequence>
<dbReference type="EMBL" id="BJYS01000007">
    <property type="protein sequence ID" value="GEO03711.1"/>
    <property type="molecule type" value="Genomic_DNA"/>
</dbReference>
<evidence type="ECO:0000256" key="2">
    <source>
        <dbReference type="SAM" id="SignalP"/>
    </source>
</evidence>
<name>A0A512AVG6_9BACT</name>
<keyword evidence="2" id="KW-0732">Signal</keyword>
<protein>
    <recommendedName>
        <fullName evidence="3">Cyclophilin-like domain-containing protein</fullName>
    </recommendedName>
</protein>
<evidence type="ECO:0000313" key="5">
    <source>
        <dbReference type="Proteomes" id="UP000321532"/>
    </source>
</evidence>